<reference evidence="3" key="3">
    <citation type="submission" date="2015-02" db="UniProtKB">
        <authorList>
            <consortium name="EnsemblProtists"/>
        </authorList>
    </citation>
    <scope>IDENTIFICATION</scope>
    <source>
        <strain evidence="3">DAOM BR144</strain>
    </source>
</reference>
<sequence length="415" mass="46437">MFQRLLRVALWNALSLVTVVDLLPSTQAAFFVCPSSCEAKLLPRDMETLEDCICHGSTSKLHDNNHGDGKSPQHHGIFRCPEGAAARMLHPMSFADCACLAGFTRDDTHKKSRNRPVKSLADCMCMDPFVKNDQSGECLIDQPFQCPPNSSPVANVRPKSAVDCHCDWGFVKTKKGHECVRESAAYICPRDSSRRTDLPFGMQPRGFFDCKCLQTGEYKRNEWTQSCDEITMGSNQNRGEEVFSCPPFAKPLAAIPHSVEQCECLPGYGWKTPEMICVRMSAYACPAHSYLNAEETNKHVEETFDDCACTNGYYRDETLQRCLEWFLANDNGCPKYAFLKHWPLQSQANCQCVYGLKPENEQAPAENASKKALRQQKKKAAPECASPPSMTPEGDKFTFSECPVNAFANNWPLAH</sequence>
<dbReference type="EMBL" id="GL376625">
    <property type="status" value="NOT_ANNOTATED_CDS"/>
    <property type="molecule type" value="Genomic_DNA"/>
</dbReference>
<evidence type="ECO:0000313" key="3">
    <source>
        <dbReference type="EnsemblProtists" id="PYU1_T005984"/>
    </source>
</evidence>
<reference evidence="4" key="1">
    <citation type="journal article" date="2010" name="Genome Biol.">
        <title>Genome sequence of the necrotrophic plant pathogen Pythium ultimum reveals original pathogenicity mechanisms and effector repertoire.</title>
        <authorList>
            <person name="Levesque C.A."/>
            <person name="Brouwer H."/>
            <person name="Cano L."/>
            <person name="Hamilton J.P."/>
            <person name="Holt C."/>
            <person name="Huitema E."/>
            <person name="Raffaele S."/>
            <person name="Robideau G.P."/>
            <person name="Thines M."/>
            <person name="Win J."/>
            <person name="Zerillo M.M."/>
            <person name="Beakes G.W."/>
            <person name="Boore J.L."/>
            <person name="Busam D."/>
            <person name="Dumas B."/>
            <person name="Ferriera S."/>
            <person name="Fuerstenberg S.I."/>
            <person name="Gachon C.M."/>
            <person name="Gaulin E."/>
            <person name="Govers F."/>
            <person name="Grenville-Briggs L."/>
            <person name="Horner N."/>
            <person name="Hostetler J."/>
            <person name="Jiang R.H."/>
            <person name="Johnson J."/>
            <person name="Krajaejun T."/>
            <person name="Lin H."/>
            <person name="Meijer H.J."/>
            <person name="Moore B."/>
            <person name="Morris P."/>
            <person name="Phuntmart V."/>
            <person name="Puiu D."/>
            <person name="Shetty J."/>
            <person name="Stajich J.E."/>
            <person name="Tripathy S."/>
            <person name="Wawra S."/>
            <person name="van West P."/>
            <person name="Whitty B.R."/>
            <person name="Coutinho P.M."/>
            <person name="Henrissat B."/>
            <person name="Martin F."/>
            <person name="Thomas P.D."/>
            <person name="Tyler B.M."/>
            <person name="De Vries R.P."/>
            <person name="Kamoun S."/>
            <person name="Yandell M."/>
            <person name="Tisserat N."/>
            <person name="Buell C.R."/>
        </authorList>
    </citation>
    <scope>NUCLEOTIDE SEQUENCE</scope>
    <source>
        <strain evidence="4">DAOM:BR144</strain>
    </source>
</reference>
<dbReference type="Proteomes" id="UP000019132">
    <property type="component" value="Unassembled WGS sequence"/>
</dbReference>
<evidence type="ECO:0000256" key="2">
    <source>
        <dbReference type="SAM" id="SignalP"/>
    </source>
</evidence>
<dbReference type="STRING" id="431595.K3WLZ2"/>
<dbReference type="HOGENOM" id="CLU_663061_0_0_1"/>
<organism evidence="3 4">
    <name type="scientific">Globisporangium ultimum (strain ATCC 200006 / CBS 805.95 / DAOM BR144)</name>
    <name type="common">Pythium ultimum</name>
    <dbReference type="NCBI Taxonomy" id="431595"/>
    <lineage>
        <taxon>Eukaryota</taxon>
        <taxon>Sar</taxon>
        <taxon>Stramenopiles</taxon>
        <taxon>Oomycota</taxon>
        <taxon>Peronosporomycetes</taxon>
        <taxon>Pythiales</taxon>
        <taxon>Pythiaceae</taxon>
        <taxon>Globisporangium</taxon>
    </lineage>
</organism>
<feature type="chain" id="PRO_5003867912" description="EGF-like domain-containing protein" evidence="2">
    <location>
        <begin position="29"/>
        <end position="415"/>
    </location>
</feature>
<dbReference type="eggNOG" id="KOG3714">
    <property type="taxonomic scope" value="Eukaryota"/>
</dbReference>
<proteinExistence type="predicted"/>
<protein>
    <recommendedName>
        <fullName evidence="5">EGF-like domain-containing protein</fullName>
    </recommendedName>
</protein>
<keyword evidence="2" id="KW-0732">Signal</keyword>
<evidence type="ECO:0000313" key="4">
    <source>
        <dbReference type="Proteomes" id="UP000019132"/>
    </source>
</evidence>
<dbReference type="AlphaFoldDB" id="K3WLZ2"/>
<dbReference type="VEuPathDB" id="FungiDB:PYU1_G005972"/>
<dbReference type="EnsemblProtists" id="PYU1_T005984">
    <property type="protein sequence ID" value="PYU1_T005984"/>
    <property type="gene ID" value="PYU1_G005972"/>
</dbReference>
<evidence type="ECO:0000256" key="1">
    <source>
        <dbReference type="SAM" id="MobiDB-lite"/>
    </source>
</evidence>
<reference evidence="4" key="2">
    <citation type="submission" date="2010-04" db="EMBL/GenBank/DDBJ databases">
        <authorList>
            <person name="Buell R."/>
            <person name="Hamilton J."/>
            <person name="Hostetler J."/>
        </authorList>
    </citation>
    <scope>NUCLEOTIDE SEQUENCE [LARGE SCALE GENOMIC DNA]</scope>
    <source>
        <strain evidence="4">DAOM:BR144</strain>
    </source>
</reference>
<evidence type="ECO:0008006" key="5">
    <source>
        <dbReference type="Google" id="ProtNLM"/>
    </source>
</evidence>
<keyword evidence="4" id="KW-1185">Reference proteome</keyword>
<dbReference type="InParanoid" id="K3WLZ2"/>
<accession>K3WLZ2</accession>
<name>K3WLZ2_GLOUD</name>
<feature type="signal peptide" evidence="2">
    <location>
        <begin position="1"/>
        <end position="28"/>
    </location>
</feature>
<feature type="region of interest" description="Disordered" evidence="1">
    <location>
        <begin position="363"/>
        <end position="392"/>
    </location>
</feature>